<evidence type="ECO:0000313" key="3">
    <source>
        <dbReference type="Proteomes" id="UP000484015"/>
    </source>
</evidence>
<sequence>MTRHRPLDTGCIFAGLLMLCGGSAPAAWAARPLATDDAPILDPGQCQLETWVQHDLQHTHFWMVPACNVNGNWEVGVGAARLQGHSGGNSLTQAVIQAKTVLAAPKDGWWRAGIAVADQFDPARGLAGDWTAYVPVTVDLNGDRLQWHTNIGWRRERHGAPAATWATALEAAVGERTALTVETYGTRGGGSWRQLGARYSVMPGRADVDIAWGAKAGAGRHEHYYAAGLTIYTTPP</sequence>
<dbReference type="OrthoDB" id="8526647at2"/>
<feature type="chain" id="PRO_5027076955" evidence="1">
    <location>
        <begin position="30"/>
        <end position="236"/>
    </location>
</feature>
<evidence type="ECO:0000256" key="1">
    <source>
        <dbReference type="SAM" id="SignalP"/>
    </source>
</evidence>
<accession>A0A6L6PU56</accession>
<dbReference type="AlphaFoldDB" id="A0A6L6PU56"/>
<evidence type="ECO:0000313" key="2">
    <source>
        <dbReference type="EMBL" id="MTW00997.1"/>
    </source>
</evidence>
<dbReference type="Proteomes" id="UP000484015">
    <property type="component" value="Unassembled WGS sequence"/>
</dbReference>
<comment type="caution">
    <text evidence="2">The sequence shown here is derived from an EMBL/GenBank/DDBJ whole genome shotgun (WGS) entry which is preliminary data.</text>
</comment>
<dbReference type="RefSeq" id="WP_155437362.1">
    <property type="nucleotide sequence ID" value="NZ_WNLA01000001.1"/>
</dbReference>
<feature type="signal peptide" evidence="1">
    <location>
        <begin position="1"/>
        <end position="29"/>
    </location>
</feature>
<protein>
    <submittedName>
        <fullName evidence="2">Uncharacterized protein</fullName>
    </submittedName>
</protein>
<keyword evidence="1" id="KW-0732">Signal</keyword>
<gene>
    <name evidence="2" type="ORF">GM668_02740</name>
</gene>
<organism evidence="2 3">
    <name type="scientific">Pseudoduganella ginsengisoli</name>
    <dbReference type="NCBI Taxonomy" id="1462440"/>
    <lineage>
        <taxon>Bacteria</taxon>
        <taxon>Pseudomonadati</taxon>
        <taxon>Pseudomonadota</taxon>
        <taxon>Betaproteobacteria</taxon>
        <taxon>Burkholderiales</taxon>
        <taxon>Oxalobacteraceae</taxon>
        <taxon>Telluria group</taxon>
        <taxon>Pseudoduganella</taxon>
    </lineage>
</organism>
<keyword evidence="3" id="KW-1185">Reference proteome</keyword>
<reference evidence="2 3" key="1">
    <citation type="submission" date="2019-11" db="EMBL/GenBank/DDBJ databases">
        <title>Type strains purchased from KCTC, JCM and DSMZ.</title>
        <authorList>
            <person name="Lu H."/>
        </authorList>
    </citation>
    <scope>NUCLEOTIDE SEQUENCE [LARGE SCALE GENOMIC DNA]</scope>
    <source>
        <strain evidence="2 3">KCTC 42409</strain>
    </source>
</reference>
<proteinExistence type="predicted"/>
<dbReference type="EMBL" id="WNLA01000001">
    <property type="protein sequence ID" value="MTW00997.1"/>
    <property type="molecule type" value="Genomic_DNA"/>
</dbReference>
<name>A0A6L6PU56_9BURK</name>